<reference evidence="3 4" key="1">
    <citation type="submission" date="2018-05" db="EMBL/GenBank/DDBJ databases">
        <title>Abyssibacter profundi OUC007T gen. nov., sp. nov, a marine bacterium isolated from seawater of the Mariana Trench.</title>
        <authorList>
            <person name="Zhou S."/>
        </authorList>
    </citation>
    <scope>NUCLEOTIDE SEQUENCE [LARGE SCALE GENOMIC DNA]</scope>
    <source>
        <strain evidence="3 4">OUC007</strain>
    </source>
</reference>
<comment type="caution">
    <text evidence="3">The sequence shown here is derived from an EMBL/GenBank/DDBJ whole genome shotgun (WGS) entry which is preliminary data.</text>
</comment>
<feature type="signal peptide" evidence="2">
    <location>
        <begin position="1"/>
        <end position="28"/>
    </location>
</feature>
<feature type="region of interest" description="Disordered" evidence="1">
    <location>
        <begin position="97"/>
        <end position="124"/>
    </location>
</feature>
<name>A0A363UPC9_9GAMM</name>
<sequence>MSTRIISKSTLLPLAVVLGSGLASTAAAQDADERIGGSDQPFYSGTSFISVDPGLDNLDAAYGLAQTVGIRVPGVSWLGFELDLGFTLFGGENSGSTTTAGGGGGGGGLIGGGGGDEQQNTTSSDDDFQAITYGLFSAFRTPGRFFVGTRLGVAGFSTNIEELDEDNTGFAYSLQAGYRWSEASHNLIQFEYLEYDNDVEYMAITAYYAID</sequence>
<feature type="compositionally biased region" description="Gly residues" evidence="1">
    <location>
        <begin position="100"/>
        <end position="116"/>
    </location>
</feature>
<dbReference type="RefSeq" id="WP_109718836.1">
    <property type="nucleotide sequence ID" value="NZ_QEQK01000002.1"/>
</dbReference>
<evidence type="ECO:0000313" key="4">
    <source>
        <dbReference type="Proteomes" id="UP000251800"/>
    </source>
</evidence>
<organism evidence="3 4">
    <name type="scientific">Abyssibacter profundi</name>
    <dbReference type="NCBI Taxonomy" id="2182787"/>
    <lineage>
        <taxon>Bacteria</taxon>
        <taxon>Pseudomonadati</taxon>
        <taxon>Pseudomonadota</taxon>
        <taxon>Gammaproteobacteria</taxon>
        <taxon>Chromatiales</taxon>
        <taxon>Oceanococcaceae</taxon>
        <taxon>Abyssibacter</taxon>
    </lineage>
</organism>
<dbReference type="Proteomes" id="UP000251800">
    <property type="component" value="Unassembled WGS sequence"/>
</dbReference>
<protein>
    <recommendedName>
        <fullName evidence="5">Outer membrane protein beta-barrel domain-containing protein</fullName>
    </recommendedName>
</protein>
<feature type="chain" id="PRO_5016908063" description="Outer membrane protein beta-barrel domain-containing protein" evidence="2">
    <location>
        <begin position="29"/>
        <end position="211"/>
    </location>
</feature>
<evidence type="ECO:0000256" key="1">
    <source>
        <dbReference type="SAM" id="MobiDB-lite"/>
    </source>
</evidence>
<evidence type="ECO:0008006" key="5">
    <source>
        <dbReference type="Google" id="ProtNLM"/>
    </source>
</evidence>
<keyword evidence="4" id="KW-1185">Reference proteome</keyword>
<evidence type="ECO:0000313" key="3">
    <source>
        <dbReference type="EMBL" id="PWN57331.1"/>
    </source>
</evidence>
<keyword evidence="2" id="KW-0732">Signal</keyword>
<dbReference type="EMBL" id="QEQK01000002">
    <property type="protein sequence ID" value="PWN57331.1"/>
    <property type="molecule type" value="Genomic_DNA"/>
</dbReference>
<dbReference type="AlphaFoldDB" id="A0A363UPC9"/>
<proteinExistence type="predicted"/>
<gene>
    <name evidence="3" type="ORF">DEH80_02190</name>
</gene>
<accession>A0A363UPC9</accession>
<evidence type="ECO:0000256" key="2">
    <source>
        <dbReference type="SAM" id="SignalP"/>
    </source>
</evidence>